<evidence type="ECO:0000313" key="8">
    <source>
        <dbReference type="Proteomes" id="UP000017836"/>
    </source>
</evidence>
<gene>
    <name evidence="7" type="ORF">AMTR_s00153p00051720</name>
</gene>
<dbReference type="InterPro" id="IPR026147">
    <property type="entry name" value="Rab3GAP1_conserved"/>
</dbReference>
<evidence type="ECO:0000256" key="4">
    <source>
        <dbReference type="ARBA" id="ARBA00022468"/>
    </source>
</evidence>
<evidence type="ECO:0000313" key="7">
    <source>
        <dbReference type="EMBL" id="ERN08991.1"/>
    </source>
</evidence>
<dbReference type="HOGENOM" id="CLU_005626_0_0_1"/>
<sequence length="930" mass="105454">MASPIKMDENDGDPGLEELEGFDDFTLASGWERFISEIEAPCRLWLLDGSKNLVGKGAELVLAPKNLYKVKCDVKYGMKSYCMEYYFELETHGKSDWWKDEVHNLQLSFGITEFLVITPLSMSGVILDAPEATKLLGAVAIALSNCGSAWPAFVPVHDPTRNAYNGIENIGMCFSRRFETDRIGSQVPIRLMHLEGLYELFVSKFAFVTTDLTFNFFKVHFTMRLTYRTPPNDGDEEHGDESETVKSSVDMEGPMHIIKQWDDDCPWAEWYSAEDPVKGFELVTIWSTRIVESSLEMAEFENASTKEADKWFLMPIVFSSVNDGAKTNQVGFASQLSLLLSAFRVSFEAEFMEDFTSVENHGSDNLKSSTTIPPPTVLDRVLKELFPSEAQVSGHGEREHKHSKSIKGAPLGSLFAQFCLYSLWFGNCNIRAISALWVEFVREVRWCWEESKPLPKMPVTGTIDLSSCLIHQKLQMLALCIVKRDSQNQFFDCDEDETSIQNENIKECLDEGDLVQKPMPLKMIDGGCKSGTRWDGDTSQDLPLSPRVRRGSAGVVANMMLLKSYQKMHAPITQDPPVMTEDMHEERLQTMEAFGDAFCKGSSVQLEKEILSSDMAAFKAANPGAVFEDFIRWHSPGHWETAENGETDILKKNSTFKRGWPPKGRLSHRMSEYGNLWRHIWNDAPDLPACEQKPLFDPNREGEKILHYLETLRPHLLLEQMVCTAFRASADTLNQTDFGGMKQMIVRMEQLYLTIASTLKTLRASHVADKEEELFSDLDRLCHIFEQVERLLIFAASIHRKLHAAPRLRNGIFDDCHKHFTPRMGVGSVDSNNKEFHIKQMVSRNERETVANLFPPPTANQSWRKVLSMGNQLNGHEPMKREIIFTVFDAMIGSHYGTSNQSDQEIETHRMYICGTSNDLQVALSVTSCD</sequence>
<keyword evidence="8" id="KW-1185">Reference proteome</keyword>
<evidence type="ECO:0000256" key="2">
    <source>
        <dbReference type="ARBA" id="ARBA00008856"/>
    </source>
</evidence>
<dbReference type="GO" id="GO:0005096">
    <property type="term" value="F:GTPase activator activity"/>
    <property type="evidence" value="ECO:0000318"/>
    <property type="project" value="GO_Central"/>
</dbReference>
<dbReference type="InterPro" id="IPR045700">
    <property type="entry name" value="Rab3GAP1"/>
</dbReference>
<evidence type="ECO:0000256" key="1">
    <source>
        <dbReference type="ARBA" id="ARBA00004496"/>
    </source>
</evidence>
<keyword evidence="5" id="KW-0963">Cytoplasm</keyword>
<feature type="domain" description="Rab3GAP catalytic subunit conserved" evidence="6">
    <location>
        <begin position="547"/>
        <end position="710"/>
    </location>
</feature>
<evidence type="ECO:0000256" key="3">
    <source>
        <dbReference type="ARBA" id="ARBA00015817"/>
    </source>
</evidence>
<dbReference type="GO" id="GO:0005737">
    <property type="term" value="C:cytoplasm"/>
    <property type="evidence" value="ECO:0007669"/>
    <property type="project" value="UniProtKB-SubCell"/>
</dbReference>
<dbReference type="Gramene" id="ERN08991">
    <property type="protein sequence ID" value="ERN08991"/>
    <property type="gene ID" value="AMTR_s00153p00051720"/>
</dbReference>
<keyword evidence="4" id="KW-0343">GTPase activation</keyword>
<dbReference type="Proteomes" id="UP000017836">
    <property type="component" value="Unassembled WGS sequence"/>
</dbReference>
<dbReference type="STRING" id="13333.W1PMQ8"/>
<protein>
    <recommendedName>
        <fullName evidence="3">Rab3 GTPase-activating protein catalytic subunit</fullName>
    </recommendedName>
</protein>
<comment type="similarity">
    <text evidence="2">Belongs to the Rab3-GAP catalytic subunit family.</text>
</comment>
<proteinExistence type="inferred from homology"/>
<organism evidence="7 8">
    <name type="scientific">Amborella trichopoda</name>
    <dbReference type="NCBI Taxonomy" id="13333"/>
    <lineage>
        <taxon>Eukaryota</taxon>
        <taxon>Viridiplantae</taxon>
        <taxon>Streptophyta</taxon>
        <taxon>Embryophyta</taxon>
        <taxon>Tracheophyta</taxon>
        <taxon>Spermatophyta</taxon>
        <taxon>Magnoliopsida</taxon>
        <taxon>Amborellales</taxon>
        <taxon>Amborellaceae</taxon>
        <taxon>Amborella</taxon>
    </lineage>
</organism>
<name>W1PMQ8_AMBTC</name>
<reference evidence="8" key="1">
    <citation type="journal article" date="2013" name="Science">
        <title>The Amborella genome and the evolution of flowering plants.</title>
        <authorList>
            <consortium name="Amborella Genome Project"/>
        </authorList>
    </citation>
    <scope>NUCLEOTIDE SEQUENCE [LARGE SCALE GENOMIC DNA]</scope>
</reference>
<evidence type="ECO:0000256" key="5">
    <source>
        <dbReference type="ARBA" id="ARBA00022490"/>
    </source>
</evidence>
<evidence type="ECO:0000259" key="6">
    <source>
        <dbReference type="Pfam" id="PF13890"/>
    </source>
</evidence>
<dbReference type="EMBL" id="KI393119">
    <property type="protein sequence ID" value="ERN08991.1"/>
    <property type="molecule type" value="Genomic_DNA"/>
</dbReference>
<dbReference type="PANTHER" id="PTHR21422">
    <property type="entry name" value="RAB3 GTPASE-ACTIVATING PROTEIN CATALYTIC SUBUNIT"/>
    <property type="match status" value="1"/>
</dbReference>
<accession>W1PMQ8</accession>
<dbReference type="AlphaFoldDB" id="W1PMQ8"/>
<dbReference type="PANTHER" id="PTHR21422:SF9">
    <property type="entry name" value="RAB3 GTPASE-ACTIVATING PROTEIN CATALYTIC SUBUNIT"/>
    <property type="match status" value="1"/>
</dbReference>
<dbReference type="OMA" id="KYAKHRR"/>
<dbReference type="OrthoDB" id="17346at2759"/>
<comment type="subcellular location">
    <subcellularLocation>
        <location evidence="1">Cytoplasm</location>
    </subcellularLocation>
</comment>
<dbReference type="GO" id="GO:2000786">
    <property type="term" value="P:positive regulation of autophagosome assembly"/>
    <property type="evidence" value="ECO:0000318"/>
    <property type="project" value="GO_Central"/>
</dbReference>
<dbReference type="eggNOG" id="KOG2390">
    <property type="taxonomic scope" value="Eukaryota"/>
</dbReference>
<dbReference type="Pfam" id="PF13890">
    <property type="entry name" value="Rab3-GTPase_cat"/>
    <property type="match status" value="1"/>
</dbReference>